<comment type="similarity">
    <text evidence="1">Belongs to the glycosyltransferase 2 family.</text>
</comment>
<comment type="caution">
    <text evidence="3">The sequence shown here is derived from an EMBL/GenBank/DDBJ whole genome shotgun (WGS) entry which is preliminary data.</text>
</comment>
<sequence length="451" mass="52772">MEPLVSVLMPIYNGEKYLYQSIQSVLNQSYENFELILMDDGSNDLSVEVIKHFQDQRIRFYSSSINRGLFPAHNWLIKQSRGEFIKFLHQDDILPPDSLLEYVKLLESNEKLAFVAAVAEFIDAEGKKISEFPWAFAKDKIWPEKTLYSLSWQLGNLIGNPPSVMFRKSSFIEDSPFDERFKNSSDWKLLLQLASTSPSISTSKKLVQYRIHVQSQSSLNYRQAITVREDMQIIKETKSDILPFKQMISSFWRQHLQIIYAVFQLMQNSQILRAIELLEFILREDPYLSSYEQGACLQDIKNWIEVLSSMSDKENQWQVLLLSKTKSVLYSWFMQRGLGISYEFFDKLIHISFSKPLKLFLIGYDAGAFELLEFLKAKLNIQIVGVWDFLHHLSNEQSFPVFSEFRLVPADAYVIVTDNRLQDFLLYQQITEMFEANAIATPVIRFREWIL</sequence>
<dbReference type="SUPFAM" id="SSF53448">
    <property type="entry name" value="Nucleotide-diphospho-sugar transferases"/>
    <property type="match status" value="1"/>
</dbReference>
<dbReference type="InterPro" id="IPR001173">
    <property type="entry name" value="Glyco_trans_2-like"/>
</dbReference>
<protein>
    <submittedName>
        <fullName evidence="3">Glycosyltransferase involved in cell wall biosynthesis</fullName>
    </submittedName>
</protein>
<dbReference type="PANTHER" id="PTHR43685">
    <property type="entry name" value="GLYCOSYLTRANSFERASE"/>
    <property type="match status" value="1"/>
</dbReference>
<accession>A0ABT9LWK7</accession>
<feature type="domain" description="Glycosyltransferase 2-like" evidence="2">
    <location>
        <begin position="6"/>
        <end position="171"/>
    </location>
</feature>
<name>A0ABT9LWK7_9BACL</name>
<dbReference type="Proteomes" id="UP001229209">
    <property type="component" value="Unassembled WGS sequence"/>
</dbReference>
<dbReference type="RefSeq" id="WP_306954319.1">
    <property type="nucleotide sequence ID" value="NZ_JAURUO010000007.1"/>
</dbReference>
<dbReference type="PANTHER" id="PTHR43685:SF11">
    <property type="entry name" value="GLYCOSYLTRANSFERASE TAGX-RELATED"/>
    <property type="match status" value="1"/>
</dbReference>
<dbReference type="EMBL" id="JAURUO010000007">
    <property type="protein sequence ID" value="MDP9728650.1"/>
    <property type="molecule type" value="Genomic_DNA"/>
</dbReference>
<dbReference type="Pfam" id="PF00535">
    <property type="entry name" value="Glycos_transf_2"/>
    <property type="match status" value="1"/>
</dbReference>
<dbReference type="InterPro" id="IPR029044">
    <property type="entry name" value="Nucleotide-diphossugar_trans"/>
</dbReference>
<evidence type="ECO:0000313" key="4">
    <source>
        <dbReference type="Proteomes" id="UP001229209"/>
    </source>
</evidence>
<keyword evidence="4" id="KW-1185">Reference proteome</keyword>
<gene>
    <name evidence="3" type="ORF">J2S04_001600</name>
</gene>
<evidence type="ECO:0000256" key="1">
    <source>
        <dbReference type="ARBA" id="ARBA00006739"/>
    </source>
</evidence>
<dbReference type="InterPro" id="IPR050834">
    <property type="entry name" value="Glycosyltransf_2"/>
</dbReference>
<organism evidence="3 4">
    <name type="scientific">Alicyclobacillus tolerans</name>
    <dbReference type="NCBI Taxonomy" id="90970"/>
    <lineage>
        <taxon>Bacteria</taxon>
        <taxon>Bacillati</taxon>
        <taxon>Bacillota</taxon>
        <taxon>Bacilli</taxon>
        <taxon>Bacillales</taxon>
        <taxon>Alicyclobacillaceae</taxon>
        <taxon>Alicyclobacillus</taxon>
    </lineage>
</organism>
<proteinExistence type="inferred from homology"/>
<dbReference type="Gene3D" id="3.90.550.10">
    <property type="entry name" value="Spore Coat Polysaccharide Biosynthesis Protein SpsA, Chain A"/>
    <property type="match status" value="1"/>
</dbReference>
<reference evidence="3 4" key="1">
    <citation type="submission" date="2023-07" db="EMBL/GenBank/DDBJ databases">
        <title>Genomic Encyclopedia of Type Strains, Phase IV (KMG-IV): sequencing the most valuable type-strain genomes for metagenomic binning, comparative biology and taxonomic classification.</title>
        <authorList>
            <person name="Goeker M."/>
        </authorList>
    </citation>
    <scope>NUCLEOTIDE SEQUENCE [LARGE SCALE GENOMIC DNA]</scope>
    <source>
        <strain evidence="3 4">DSM 25924</strain>
    </source>
</reference>
<evidence type="ECO:0000313" key="3">
    <source>
        <dbReference type="EMBL" id="MDP9728650.1"/>
    </source>
</evidence>
<evidence type="ECO:0000259" key="2">
    <source>
        <dbReference type="Pfam" id="PF00535"/>
    </source>
</evidence>